<keyword evidence="2" id="KW-1185">Reference proteome</keyword>
<keyword evidence="1" id="KW-0378">Hydrolase</keyword>
<reference evidence="1" key="1">
    <citation type="submission" date="2022-04" db="EMBL/GenBank/DDBJ databases">
        <title>Genome of the entomopathogenic fungus Entomophthora muscae.</title>
        <authorList>
            <person name="Elya C."/>
            <person name="Lovett B.R."/>
            <person name="Lee E."/>
            <person name="Macias A.M."/>
            <person name="Hajek A.E."/>
            <person name="De Bivort B.L."/>
            <person name="Kasson M.T."/>
            <person name="De Fine Licht H.H."/>
            <person name="Stajich J.E."/>
        </authorList>
    </citation>
    <scope>NUCLEOTIDE SEQUENCE</scope>
    <source>
        <strain evidence="1">Berkeley</strain>
    </source>
</reference>
<name>A0ACC2SLC5_9FUNG</name>
<sequence length="156" mass="16738">MSNQNQDIHDLLNNIGSLDPASGLDKDLSSMLSSFGEAANNTSNQRLGEDPSSKGRDSFGSEHRPSENSQPQKRDAWGEESAAAPSSFDAWASGGSTCEKPKQAPQASEKKEGGSNTNEETLLHSPYDIVEVKLADQQADVNSPLYSVHSFEELGL</sequence>
<keyword evidence="1" id="KW-0347">Helicase</keyword>
<dbReference type="Proteomes" id="UP001165960">
    <property type="component" value="Unassembled WGS sequence"/>
</dbReference>
<dbReference type="EMBL" id="QTSX02004976">
    <property type="protein sequence ID" value="KAJ9063196.1"/>
    <property type="molecule type" value="Genomic_DNA"/>
</dbReference>
<evidence type="ECO:0000313" key="2">
    <source>
        <dbReference type="Proteomes" id="UP001165960"/>
    </source>
</evidence>
<keyword evidence="1" id="KW-0547">Nucleotide-binding</keyword>
<evidence type="ECO:0000313" key="1">
    <source>
        <dbReference type="EMBL" id="KAJ9063196.1"/>
    </source>
</evidence>
<organism evidence="1 2">
    <name type="scientific">Entomophthora muscae</name>
    <dbReference type="NCBI Taxonomy" id="34485"/>
    <lineage>
        <taxon>Eukaryota</taxon>
        <taxon>Fungi</taxon>
        <taxon>Fungi incertae sedis</taxon>
        <taxon>Zoopagomycota</taxon>
        <taxon>Entomophthoromycotina</taxon>
        <taxon>Entomophthoromycetes</taxon>
        <taxon>Entomophthorales</taxon>
        <taxon>Entomophthoraceae</taxon>
        <taxon>Entomophthora</taxon>
    </lineage>
</organism>
<keyword evidence="1" id="KW-0067">ATP-binding</keyword>
<proteinExistence type="predicted"/>
<accession>A0ACC2SLC5</accession>
<gene>
    <name evidence="1" type="primary">DBP5_1</name>
    <name evidence="1" type="ORF">DSO57_1002496</name>
</gene>
<comment type="caution">
    <text evidence="1">The sequence shown here is derived from an EMBL/GenBank/DDBJ whole genome shotgun (WGS) entry which is preliminary data.</text>
</comment>
<protein>
    <submittedName>
        <fullName evidence="1">RNA helicase required for poly(A+) mRNA export</fullName>
        <ecNumber evidence="1">3.6.4.13</ecNumber>
    </submittedName>
</protein>
<dbReference type="EC" id="3.6.4.13" evidence="1"/>